<dbReference type="EC" id="2.4.1.11" evidence="4"/>
<sequence length="452" mass="49657">MKILLCVHGYPPELVGGTELSTKRLAAALVRAGHEVVVFAGTLDWEKRGTLEETRDTDGVRVLRYSRDDLYFDHWHKGRSASVRSAFAAVLERERPDVVHVHHWIRLTRDLIATAARAGVPAVASLHDAWTSCLVAFRIRPATRLPCDAPLAVDPCIDCARVLEPPTPWMDADEEQRRFEEHRADLVRELELARAVVVPTLSHARTIEAGLGLAPGALRTDVVRPAVDLPERARAVPRFESGDVLRIGSWGHYAEHKGLEVLIDAVRALPDPTRVELRLAGGTVLPAHRARLEERARGLPVRFDEGYAPHELGALPVTDVHLFASGSLARESWGLVVDEALALGLPVVLPRAGAFAERAQGVEWARLYEQTRAEDLARVLRELLENPPALARMSAAVPDRAALFFDGDAQAAALASVYERARAAGPPPVPSAPDDARDLADQRSWDDRLQGR</sequence>
<dbReference type="Gene3D" id="3.40.50.2000">
    <property type="entry name" value="Glycogen Phosphorylase B"/>
    <property type="match status" value="2"/>
</dbReference>
<feature type="domain" description="Glycosyl transferase family 1" evidence="2">
    <location>
        <begin position="247"/>
        <end position="396"/>
    </location>
</feature>
<dbReference type="AlphaFoldDB" id="A0A518CYP7"/>
<evidence type="ECO:0000256" key="1">
    <source>
        <dbReference type="SAM" id="MobiDB-lite"/>
    </source>
</evidence>
<keyword evidence="4" id="KW-0328">Glycosyltransferase</keyword>
<keyword evidence="4" id="KW-0808">Transferase</keyword>
<feature type="region of interest" description="Disordered" evidence="1">
    <location>
        <begin position="422"/>
        <end position="452"/>
    </location>
</feature>
<reference evidence="4 5" key="1">
    <citation type="submission" date="2019-02" db="EMBL/GenBank/DDBJ databases">
        <title>Deep-cultivation of Planctomycetes and their phenomic and genomic characterization uncovers novel biology.</title>
        <authorList>
            <person name="Wiegand S."/>
            <person name="Jogler M."/>
            <person name="Boedeker C."/>
            <person name="Pinto D."/>
            <person name="Vollmers J."/>
            <person name="Rivas-Marin E."/>
            <person name="Kohn T."/>
            <person name="Peeters S.H."/>
            <person name="Heuer A."/>
            <person name="Rast P."/>
            <person name="Oberbeckmann S."/>
            <person name="Bunk B."/>
            <person name="Jeske O."/>
            <person name="Meyerdierks A."/>
            <person name="Storesund J.E."/>
            <person name="Kallscheuer N."/>
            <person name="Luecker S."/>
            <person name="Lage O.M."/>
            <person name="Pohl T."/>
            <person name="Merkel B.J."/>
            <person name="Hornburger P."/>
            <person name="Mueller R.-W."/>
            <person name="Bruemmer F."/>
            <person name="Labrenz M."/>
            <person name="Spormann A.M."/>
            <person name="Op den Camp H."/>
            <person name="Overmann J."/>
            <person name="Amann R."/>
            <person name="Jetten M.S.M."/>
            <person name="Mascher T."/>
            <person name="Medema M.H."/>
            <person name="Devos D.P."/>
            <person name="Kaster A.-K."/>
            <person name="Ovreas L."/>
            <person name="Rohde M."/>
            <person name="Galperin M.Y."/>
            <person name="Jogler C."/>
        </authorList>
    </citation>
    <scope>NUCLEOTIDE SEQUENCE [LARGE SCALE GENOMIC DNA]</scope>
    <source>
        <strain evidence="4 5">Pla163</strain>
    </source>
</reference>
<dbReference type="PANTHER" id="PTHR45947:SF3">
    <property type="entry name" value="SULFOQUINOVOSYL TRANSFERASE SQD2"/>
    <property type="match status" value="1"/>
</dbReference>
<accession>A0A518CYP7</accession>
<dbReference type="Pfam" id="PF13439">
    <property type="entry name" value="Glyco_transf_4"/>
    <property type="match status" value="1"/>
</dbReference>
<dbReference type="InterPro" id="IPR028098">
    <property type="entry name" value="Glyco_trans_4-like_N"/>
</dbReference>
<organism evidence="4 5">
    <name type="scientific">Rohdeia mirabilis</name>
    <dbReference type="NCBI Taxonomy" id="2528008"/>
    <lineage>
        <taxon>Bacteria</taxon>
        <taxon>Pseudomonadati</taxon>
        <taxon>Planctomycetota</taxon>
        <taxon>Planctomycetia</taxon>
        <taxon>Planctomycetia incertae sedis</taxon>
        <taxon>Rohdeia</taxon>
    </lineage>
</organism>
<dbReference type="RefSeq" id="WP_145185609.1">
    <property type="nucleotide sequence ID" value="NZ_CP036290.1"/>
</dbReference>
<dbReference type="PANTHER" id="PTHR45947">
    <property type="entry name" value="SULFOQUINOVOSYL TRANSFERASE SQD2"/>
    <property type="match status" value="1"/>
</dbReference>
<name>A0A518CYP7_9BACT</name>
<gene>
    <name evidence="4" type="ORF">Pla163_14120</name>
</gene>
<feature type="domain" description="Glycosyltransferase subfamily 4-like N-terminal" evidence="3">
    <location>
        <begin position="15"/>
        <end position="229"/>
    </location>
</feature>
<dbReference type="OrthoDB" id="9802525at2"/>
<dbReference type="SUPFAM" id="SSF53756">
    <property type="entry name" value="UDP-Glycosyltransferase/glycogen phosphorylase"/>
    <property type="match status" value="1"/>
</dbReference>
<proteinExistence type="predicted"/>
<protein>
    <submittedName>
        <fullName evidence="4">Glycogen synthase</fullName>
        <ecNumber evidence="4">2.4.1.11</ecNumber>
    </submittedName>
</protein>
<evidence type="ECO:0000259" key="3">
    <source>
        <dbReference type="Pfam" id="PF13439"/>
    </source>
</evidence>
<dbReference type="Pfam" id="PF00534">
    <property type="entry name" value="Glycos_transf_1"/>
    <property type="match status" value="1"/>
</dbReference>
<dbReference type="EMBL" id="CP036290">
    <property type="protein sequence ID" value="QDU84305.1"/>
    <property type="molecule type" value="Genomic_DNA"/>
</dbReference>
<feature type="compositionally biased region" description="Basic and acidic residues" evidence="1">
    <location>
        <begin position="434"/>
        <end position="452"/>
    </location>
</feature>
<keyword evidence="5" id="KW-1185">Reference proteome</keyword>
<dbReference type="InterPro" id="IPR001296">
    <property type="entry name" value="Glyco_trans_1"/>
</dbReference>
<dbReference type="Proteomes" id="UP000319342">
    <property type="component" value="Chromosome"/>
</dbReference>
<dbReference type="GO" id="GO:0004373">
    <property type="term" value="F:alpha-1,4-glucan glucosyltransferase (UDP-glucose donor) activity"/>
    <property type="evidence" value="ECO:0007669"/>
    <property type="project" value="UniProtKB-EC"/>
</dbReference>
<evidence type="ECO:0000259" key="2">
    <source>
        <dbReference type="Pfam" id="PF00534"/>
    </source>
</evidence>
<evidence type="ECO:0000313" key="4">
    <source>
        <dbReference type="EMBL" id="QDU84305.1"/>
    </source>
</evidence>
<evidence type="ECO:0000313" key="5">
    <source>
        <dbReference type="Proteomes" id="UP000319342"/>
    </source>
</evidence>
<dbReference type="InterPro" id="IPR050194">
    <property type="entry name" value="Glycosyltransferase_grp1"/>
</dbReference>